<evidence type="ECO:0000256" key="8">
    <source>
        <dbReference type="ARBA" id="ARBA00022989"/>
    </source>
</evidence>
<evidence type="ECO:0000256" key="10">
    <source>
        <dbReference type="SAM" id="MobiDB-lite"/>
    </source>
</evidence>
<gene>
    <name evidence="11" type="primary">gspJ</name>
    <name evidence="11" type="ORF">D3795_11330</name>
</gene>
<accession>A0AA92EUL9</accession>
<dbReference type="NCBIfam" id="TIGR02532">
    <property type="entry name" value="IV_pilin_GFxxxE"/>
    <property type="match status" value="1"/>
</dbReference>
<dbReference type="PANTHER" id="PTHR39583">
    <property type="entry name" value="TYPE II SECRETION SYSTEM PROTEIN J-RELATED"/>
    <property type="match status" value="1"/>
</dbReference>
<comment type="subcellular location">
    <subcellularLocation>
        <location evidence="1">Cell inner membrane</location>
        <topology evidence="1">Single-pass membrane protein</topology>
    </subcellularLocation>
</comment>
<feature type="compositionally biased region" description="Polar residues" evidence="10">
    <location>
        <begin position="153"/>
        <end position="166"/>
    </location>
</feature>
<evidence type="ECO:0000256" key="4">
    <source>
        <dbReference type="ARBA" id="ARBA00022475"/>
    </source>
</evidence>
<dbReference type="Pfam" id="PF11612">
    <property type="entry name" value="T2SSJ"/>
    <property type="match status" value="1"/>
</dbReference>
<name>A0AA92EUL9_9GAMM</name>
<dbReference type="GO" id="GO:0015627">
    <property type="term" value="C:type II protein secretion system complex"/>
    <property type="evidence" value="ECO:0007669"/>
    <property type="project" value="InterPro"/>
</dbReference>
<dbReference type="InterPro" id="IPR010055">
    <property type="entry name" value="T2SS_protein-GspJ"/>
</dbReference>
<dbReference type="RefSeq" id="WP_156268814.1">
    <property type="nucleotide sequence ID" value="NZ_CP032551.1"/>
</dbReference>
<keyword evidence="9" id="KW-0472">Membrane</keyword>
<evidence type="ECO:0000313" key="11">
    <source>
        <dbReference type="EMBL" id="QGT96713.1"/>
    </source>
</evidence>
<reference evidence="11 12" key="1">
    <citation type="submission" date="2018-09" db="EMBL/GenBank/DDBJ databases">
        <title>Whole genome sequencing of Idiomarina andamanensis W-5T (LMG 29773T= JCM 31645T).</title>
        <authorList>
            <person name="Das S.K."/>
        </authorList>
    </citation>
    <scope>NUCLEOTIDE SEQUENCE [LARGE SCALE GENOMIC DNA]</scope>
    <source>
        <strain evidence="11 12">W-5T</strain>
    </source>
</reference>
<protein>
    <recommendedName>
        <fullName evidence="3">Type II secretion system protein J</fullName>
    </recommendedName>
</protein>
<feature type="region of interest" description="Disordered" evidence="10">
    <location>
        <begin position="151"/>
        <end position="173"/>
    </location>
</feature>
<dbReference type="Gene3D" id="2.10.70.20">
    <property type="entry name" value="gspk-gspi-gspj complex like domains"/>
    <property type="match status" value="1"/>
</dbReference>
<proteinExistence type="inferred from homology"/>
<dbReference type="PROSITE" id="PS00409">
    <property type="entry name" value="PROKAR_NTER_METHYL"/>
    <property type="match status" value="1"/>
</dbReference>
<dbReference type="Gene3D" id="3.10.610.10">
    <property type="entry name" value="GSPII I/J protein-like"/>
    <property type="match status" value="1"/>
</dbReference>
<evidence type="ECO:0000313" key="12">
    <source>
        <dbReference type="Proteomes" id="UP000427820"/>
    </source>
</evidence>
<evidence type="ECO:0000256" key="1">
    <source>
        <dbReference type="ARBA" id="ARBA00004377"/>
    </source>
</evidence>
<keyword evidence="4" id="KW-1003">Cell membrane</keyword>
<dbReference type="Pfam" id="PF07963">
    <property type="entry name" value="N_methyl"/>
    <property type="match status" value="1"/>
</dbReference>
<dbReference type="InterPro" id="IPR051621">
    <property type="entry name" value="T2SS_protein_J"/>
</dbReference>
<dbReference type="EMBL" id="CP032551">
    <property type="protein sequence ID" value="QGT96713.1"/>
    <property type="molecule type" value="Genomic_DNA"/>
</dbReference>
<dbReference type="GO" id="GO:0015628">
    <property type="term" value="P:protein secretion by the type II secretion system"/>
    <property type="evidence" value="ECO:0007669"/>
    <property type="project" value="InterPro"/>
</dbReference>
<dbReference type="Proteomes" id="UP000427820">
    <property type="component" value="Chromosome"/>
</dbReference>
<dbReference type="InterPro" id="IPR012902">
    <property type="entry name" value="N_methyl_site"/>
</dbReference>
<dbReference type="AlphaFoldDB" id="A0AA92EUL9"/>
<keyword evidence="8" id="KW-1133">Transmembrane helix</keyword>
<evidence type="ECO:0000256" key="5">
    <source>
        <dbReference type="ARBA" id="ARBA00022481"/>
    </source>
</evidence>
<evidence type="ECO:0000256" key="9">
    <source>
        <dbReference type="ARBA" id="ARBA00023136"/>
    </source>
</evidence>
<dbReference type="SUPFAM" id="SSF54523">
    <property type="entry name" value="Pili subunits"/>
    <property type="match status" value="1"/>
</dbReference>
<evidence type="ECO:0000256" key="7">
    <source>
        <dbReference type="ARBA" id="ARBA00022692"/>
    </source>
</evidence>
<evidence type="ECO:0000256" key="3">
    <source>
        <dbReference type="ARBA" id="ARBA00021539"/>
    </source>
</evidence>
<keyword evidence="6" id="KW-0997">Cell inner membrane</keyword>
<dbReference type="GO" id="GO:0005886">
    <property type="term" value="C:plasma membrane"/>
    <property type="evidence" value="ECO:0007669"/>
    <property type="project" value="UniProtKB-SubCell"/>
</dbReference>
<evidence type="ECO:0000256" key="2">
    <source>
        <dbReference type="ARBA" id="ARBA00011084"/>
    </source>
</evidence>
<evidence type="ECO:0000256" key="6">
    <source>
        <dbReference type="ARBA" id="ARBA00022519"/>
    </source>
</evidence>
<comment type="similarity">
    <text evidence="2">Belongs to the GSP J family.</text>
</comment>
<keyword evidence="5" id="KW-0488">Methylation</keyword>
<dbReference type="NCBIfam" id="TIGR01711">
    <property type="entry name" value="gspJ"/>
    <property type="match status" value="1"/>
</dbReference>
<organism evidence="11 12">
    <name type="scientific">Pseudidiomarina andamanensis</name>
    <dbReference type="NCBI Taxonomy" id="1940690"/>
    <lineage>
        <taxon>Bacteria</taxon>
        <taxon>Pseudomonadati</taxon>
        <taxon>Pseudomonadota</taxon>
        <taxon>Gammaproteobacteria</taxon>
        <taxon>Alteromonadales</taxon>
        <taxon>Idiomarinaceae</taxon>
        <taxon>Pseudidiomarina</taxon>
    </lineage>
</organism>
<keyword evidence="12" id="KW-1185">Reference proteome</keyword>
<sequence length="206" mass="22719">MMPYRRGFTLVEVLVTVVIMAVIGLASASVINAIMRTSEQSETAIARLEKLQYGMLILEQDIRQIVARDNPTGRYIFIDEGRLGFVRSGWFNPLGLFPRSELQPVAYLIREGNLVREHFNFVDVTESSEPKSRVVLEGVTAFTAKPLKRGAVQGQTPSSVRNNSGDNGDIEGLPPALEITIETEAWGTITRVFLINDGGLSEQPSP</sequence>
<dbReference type="KEGG" id="panm:D3795_11330"/>
<keyword evidence="7" id="KW-0812">Transmembrane</keyword>
<dbReference type="InterPro" id="IPR045584">
    <property type="entry name" value="Pilin-like"/>
</dbReference>
<dbReference type="PANTHER" id="PTHR39583:SF2">
    <property type="entry name" value="TYPE II SECRETION SYSTEM PROTEIN J"/>
    <property type="match status" value="1"/>
</dbReference>